<proteinExistence type="inferred from homology"/>
<sequence length="162" mass="17260">MTAALLTLTLFLASGQYAPQQAGSEPLAPALEARVQTLGKELRCAVCQGLSVADSPSSMARAQLDKIRELVAEGKSDQEVRDYFVARYGEWVLLQPKAEGVNLLVWLGPVALLLGGAFVIFRQVRREPAAAAPAVSAPATPPAASTDSEDPYLAAVRRELDQ</sequence>
<evidence type="ECO:0000313" key="10">
    <source>
        <dbReference type="EMBL" id="KFA91561.1"/>
    </source>
</evidence>
<dbReference type="Gene3D" id="1.10.8.640">
    <property type="entry name" value="Cytochrome C biogenesis protein"/>
    <property type="match status" value="1"/>
</dbReference>
<organism evidence="10 11">
    <name type="scientific">Archangium violaceum Cb vi76</name>
    <dbReference type="NCBI Taxonomy" id="1406225"/>
    <lineage>
        <taxon>Bacteria</taxon>
        <taxon>Pseudomonadati</taxon>
        <taxon>Myxococcota</taxon>
        <taxon>Myxococcia</taxon>
        <taxon>Myxococcales</taxon>
        <taxon>Cystobacterineae</taxon>
        <taxon>Archangiaceae</taxon>
        <taxon>Archangium</taxon>
    </lineage>
</organism>
<dbReference type="AlphaFoldDB" id="A0A084SSX6"/>
<keyword evidence="7" id="KW-1133">Transmembrane helix</keyword>
<feature type="region of interest" description="Disordered" evidence="8">
    <location>
        <begin position="131"/>
        <end position="151"/>
    </location>
</feature>
<feature type="compositionally biased region" description="Low complexity" evidence="8">
    <location>
        <begin position="131"/>
        <end position="146"/>
    </location>
</feature>
<keyword evidence="4 7" id="KW-0732">Signal</keyword>
<gene>
    <name evidence="10" type="ORF">Q664_21275</name>
</gene>
<evidence type="ECO:0000256" key="3">
    <source>
        <dbReference type="ARBA" id="ARBA00022723"/>
    </source>
</evidence>
<keyword evidence="3 7" id="KW-0479">Metal-binding</keyword>
<dbReference type="RefSeq" id="WP_043398241.1">
    <property type="nucleotide sequence ID" value="NZ_JPMI01000140.1"/>
</dbReference>
<evidence type="ECO:0000256" key="1">
    <source>
        <dbReference type="ARBA" id="ARBA00010342"/>
    </source>
</evidence>
<keyword evidence="6 7" id="KW-0408">Iron</keyword>
<dbReference type="PANTHER" id="PTHR47870:SF1">
    <property type="entry name" value="CYTOCHROME C-TYPE BIOGENESIS PROTEIN CCMH"/>
    <property type="match status" value="1"/>
</dbReference>
<dbReference type="InterPro" id="IPR038297">
    <property type="entry name" value="CcmH/CycL/NrfF/Ccl2_sf"/>
</dbReference>
<dbReference type="GO" id="GO:0046872">
    <property type="term" value="F:metal ion binding"/>
    <property type="evidence" value="ECO:0007669"/>
    <property type="project" value="UniProtKB-KW"/>
</dbReference>
<accession>A0A084SSX6</accession>
<evidence type="ECO:0000256" key="2">
    <source>
        <dbReference type="ARBA" id="ARBA00022617"/>
    </source>
</evidence>
<evidence type="ECO:0000256" key="6">
    <source>
        <dbReference type="ARBA" id="ARBA00023004"/>
    </source>
</evidence>
<keyword evidence="5" id="KW-0201">Cytochrome c-type biogenesis</keyword>
<dbReference type="InterPro" id="IPR005616">
    <property type="entry name" value="CcmH/CycL/Ccl2/NrfF_N"/>
</dbReference>
<dbReference type="PANTHER" id="PTHR47870">
    <property type="entry name" value="CYTOCHROME C-TYPE BIOGENESIS PROTEIN CCMH"/>
    <property type="match status" value="1"/>
</dbReference>
<keyword evidence="7" id="KW-0472">Membrane</keyword>
<dbReference type="CDD" id="cd16378">
    <property type="entry name" value="CcmH_N"/>
    <property type="match status" value="1"/>
</dbReference>
<keyword evidence="2 7" id="KW-0349">Heme</keyword>
<feature type="domain" description="CcmH/CycL/Ccl2/NrfF N-terminal" evidence="9">
    <location>
        <begin position="10"/>
        <end position="134"/>
    </location>
</feature>
<feature type="transmembrane region" description="Helical" evidence="7">
    <location>
        <begin position="103"/>
        <end position="121"/>
    </location>
</feature>
<dbReference type="GO" id="GO:0005886">
    <property type="term" value="C:plasma membrane"/>
    <property type="evidence" value="ECO:0007669"/>
    <property type="project" value="TreeGrafter"/>
</dbReference>
<dbReference type="GO" id="GO:0017004">
    <property type="term" value="P:cytochrome complex assembly"/>
    <property type="evidence" value="ECO:0007669"/>
    <property type="project" value="UniProtKB-KW"/>
</dbReference>
<evidence type="ECO:0000256" key="8">
    <source>
        <dbReference type="SAM" id="MobiDB-lite"/>
    </source>
</evidence>
<evidence type="ECO:0000256" key="4">
    <source>
        <dbReference type="ARBA" id="ARBA00022729"/>
    </source>
</evidence>
<evidence type="ECO:0000259" key="9">
    <source>
        <dbReference type="Pfam" id="PF03918"/>
    </source>
</evidence>
<dbReference type="Pfam" id="PF03918">
    <property type="entry name" value="CcmH"/>
    <property type="match status" value="1"/>
</dbReference>
<dbReference type="InterPro" id="IPR051263">
    <property type="entry name" value="C-type_cytochrome_biogenesis"/>
</dbReference>
<protein>
    <recommendedName>
        <fullName evidence="7">Cytochrome c-type biogenesis protein</fullName>
    </recommendedName>
</protein>
<name>A0A084SSX6_9BACT</name>
<comment type="caution">
    <text evidence="10">The sequence shown here is derived from an EMBL/GenBank/DDBJ whole genome shotgun (WGS) entry which is preliminary data.</text>
</comment>
<comment type="function">
    <text evidence="7">Possible subunit of a heme lyase.</text>
</comment>
<keyword evidence="7" id="KW-0812">Transmembrane</keyword>
<comment type="similarity">
    <text evidence="1 7">Belongs to the CcmH/CycL/Ccl2/NrfF family.</text>
</comment>
<evidence type="ECO:0000256" key="5">
    <source>
        <dbReference type="ARBA" id="ARBA00022748"/>
    </source>
</evidence>
<reference evidence="10 11" key="1">
    <citation type="submission" date="2014-07" db="EMBL/GenBank/DDBJ databases">
        <title>Draft Genome Sequence of Gephyronic Acid Producer, Cystobacter violaceus Strain Cb vi76.</title>
        <authorList>
            <person name="Stevens D.C."/>
            <person name="Young J."/>
            <person name="Carmichael R."/>
            <person name="Tan J."/>
            <person name="Taylor R.E."/>
        </authorList>
    </citation>
    <scope>NUCLEOTIDE SEQUENCE [LARGE SCALE GENOMIC DNA]</scope>
    <source>
        <strain evidence="10 11">Cb vi76</strain>
    </source>
</reference>
<dbReference type="Proteomes" id="UP000028547">
    <property type="component" value="Unassembled WGS sequence"/>
</dbReference>
<dbReference type="EMBL" id="JPMI01000140">
    <property type="protein sequence ID" value="KFA91561.1"/>
    <property type="molecule type" value="Genomic_DNA"/>
</dbReference>
<evidence type="ECO:0000313" key="11">
    <source>
        <dbReference type="Proteomes" id="UP000028547"/>
    </source>
</evidence>
<evidence type="ECO:0000256" key="7">
    <source>
        <dbReference type="RuleBase" id="RU364112"/>
    </source>
</evidence>